<keyword evidence="8" id="KW-0143">Chaperone</keyword>
<keyword evidence="3" id="KW-0349">Heme</keyword>
<keyword evidence="7" id="KW-0411">Iron-sulfur</keyword>
<dbReference type="GO" id="GO:0004109">
    <property type="term" value="F:coproporphyrinogen oxidase activity"/>
    <property type="evidence" value="ECO:0007669"/>
    <property type="project" value="InterPro"/>
</dbReference>
<dbReference type="InterPro" id="IPR007197">
    <property type="entry name" value="rSAM"/>
</dbReference>
<dbReference type="InterPro" id="IPR006638">
    <property type="entry name" value="Elp3/MiaA/NifB-like_rSAM"/>
</dbReference>
<keyword evidence="13" id="KW-1185">Reference proteome</keyword>
<dbReference type="InterPro" id="IPR010723">
    <property type="entry name" value="HemN_C"/>
</dbReference>
<dbReference type="SUPFAM" id="SSF102114">
    <property type="entry name" value="Radical SAM enzymes"/>
    <property type="match status" value="1"/>
</dbReference>
<gene>
    <name evidence="12" type="ORF">KP79_PYT05870</name>
</gene>
<sequence length="417" mass="47192">MWPYCSKRCTYCNFNKYISRNVDNIRMTKCLAKETKTLMEYSRVSRINSIFFGGGTPSLAEPKTIATVIETVNKTGQLLHPEAEVTLEVNPTLLETGKLREFRAAGVNRVSIGVQALNDTDLKALGREHSSLDSMKCIEEAVSLYPGQVSVDVIFGRPGQTLDSWITELQHVLSVSDKHISLYQLTLERGTQLFKWVESGHMELPDDDTMADMYLEAVKTLEKHGFEQYEVSNFAKKGARSDHNTAYWTGQQYIGVGPGAHGRFVPRGLRRTIREARIQTLEPLNWMFEVERDGHATRRVVEQTDIDILKELVALGLRTKEGVTQESWSERCPNHTLRSVFEGPAVVSLISQQFLILDNRGLRTTRKGMPLLDAMLPDLILAIETKFHNFSTNQIQDNCYRDCDKGDQDMSVDALNL</sequence>
<evidence type="ECO:0000259" key="11">
    <source>
        <dbReference type="PROSITE" id="PS51918"/>
    </source>
</evidence>
<dbReference type="SMART" id="SM00729">
    <property type="entry name" value="Elp3"/>
    <property type="match status" value="1"/>
</dbReference>
<name>A0A210QET3_MIZYE</name>
<dbReference type="GO" id="GO:0006779">
    <property type="term" value="P:porphyrin-containing compound biosynthetic process"/>
    <property type="evidence" value="ECO:0007669"/>
    <property type="project" value="InterPro"/>
</dbReference>
<evidence type="ECO:0000256" key="10">
    <source>
        <dbReference type="ARBA" id="ARBA00045130"/>
    </source>
</evidence>
<evidence type="ECO:0000256" key="1">
    <source>
        <dbReference type="ARBA" id="ARBA00006100"/>
    </source>
</evidence>
<dbReference type="NCBIfam" id="TIGR00539">
    <property type="entry name" value="hemN_rel"/>
    <property type="match status" value="1"/>
</dbReference>
<evidence type="ECO:0000256" key="8">
    <source>
        <dbReference type="ARBA" id="ARBA00023186"/>
    </source>
</evidence>
<organism evidence="12 13">
    <name type="scientific">Mizuhopecten yessoensis</name>
    <name type="common">Japanese scallop</name>
    <name type="synonym">Patinopecten yessoensis</name>
    <dbReference type="NCBI Taxonomy" id="6573"/>
    <lineage>
        <taxon>Eukaryota</taxon>
        <taxon>Metazoa</taxon>
        <taxon>Spiralia</taxon>
        <taxon>Lophotrochozoa</taxon>
        <taxon>Mollusca</taxon>
        <taxon>Bivalvia</taxon>
        <taxon>Autobranchia</taxon>
        <taxon>Pteriomorphia</taxon>
        <taxon>Pectinida</taxon>
        <taxon>Pectinoidea</taxon>
        <taxon>Pectinidae</taxon>
        <taxon>Mizuhopecten</taxon>
    </lineage>
</organism>
<evidence type="ECO:0000256" key="4">
    <source>
        <dbReference type="ARBA" id="ARBA00022691"/>
    </source>
</evidence>
<comment type="function">
    <text evidence="10">May be a heme chaperone, appears to bind heme. Homologous bacterial proteins do not have oxygen-independent coproporphyrinogen-III oxidase activity. Binds 1 [4Fe-4S] cluster. The cluster is coordinated with 3 cysteines and an exchangeable S-adenosyl-L-methionine.</text>
</comment>
<dbReference type="CDD" id="cd01335">
    <property type="entry name" value="Radical_SAM"/>
    <property type="match status" value="1"/>
</dbReference>
<dbReference type="PROSITE" id="PS51918">
    <property type="entry name" value="RADICAL_SAM"/>
    <property type="match status" value="1"/>
</dbReference>
<dbReference type="AlphaFoldDB" id="A0A210QET3"/>
<keyword evidence="5" id="KW-0479">Metal-binding</keyword>
<dbReference type="InterPro" id="IPR004559">
    <property type="entry name" value="HemW-like"/>
</dbReference>
<evidence type="ECO:0000256" key="9">
    <source>
        <dbReference type="ARBA" id="ARBA00033094"/>
    </source>
</evidence>
<dbReference type="GO" id="GO:0046872">
    <property type="term" value="F:metal ion binding"/>
    <property type="evidence" value="ECO:0007669"/>
    <property type="project" value="UniProtKB-KW"/>
</dbReference>
<dbReference type="InterPro" id="IPR034505">
    <property type="entry name" value="Coproporphyrinogen-III_oxidase"/>
</dbReference>
<comment type="similarity">
    <text evidence="1">Belongs to the anaerobic coproporphyrinogen-III oxidase family. HemW subfamily.</text>
</comment>
<reference evidence="12 13" key="1">
    <citation type="journal article" date="2017" name="Nat. Ecol. Evol.">
        <title>Scallop genome provides insights into evolution of bilaterian karyotype and development.</title>
        <authorList>
            <person name="Wang S."/>
            <person name="Zhang J."/>
            <person name="Jiao W."/>
            <person name="Li J."/>
            <person name="Xun X."/>
            <person name="Sun Y."/>
            <person name="Guo X."/>
            <person name="Huan P."/>
            <person name="Dong B."/>
            <person name="Zhang L."/>
            <person name="Hu X."/>
            <person name="Sun X."/>
            <person name="Wang J."/>
            <person name="Zhao C."/>
            <person name="Wang Y."/>
            <person name="Wang D."/>
            <person name="Huang X."/>
            <person name="Wang R."/>
            <person name="Lv J."/>
            <person name="Li Y."/>
            <person name="Zhang Z."/>
            <person name="Liu B."/>
            <person name="Lu W."/>
            <person name="Hui Y."/>
            <person name="Liang J."/>
            <person name="Zhou Z."/>
            <person name="Hou R."/>
            <person name="Li X."/>
            <person name="Liu Y."/>
            <person name="Li H."/>
            <person name="Ning X."/>
            <person name="Lin Y."/>
            <person name="Zhao L."/>
            <person name="Xing Q."/>
            <person name="Dou J."/>
            <person name="Li Y."/>
            <person name="Mao J."/>
            <person name="Guo H."/>
            <person name="Dou H."/>
            <person name="Li T."/>
            <person name="Mu C."/>
            <person name="Jiang W."/>
            <person name="Fu Q."/>
            <person name="Fu X."/>
            <person name="Miao Y."/>
            <person name="Liu J."/>
            <person name="Yu Q."/>
            <person name="Li R."/>
            <person name="Liao H."/>
            <person name="Li X."/>
            <person name="Kong Y."/>
            <person name="Jiang Z."/>
            <person name="Chourrout D."/>
            <person name="Li R."/>
            <person name="Bao Z."/>
        </authorList>
    </citation>
    <scope>NUCLEOTIDE SEQUENCE [LARGE SCALE GENOMIC DNA]</scope>
    <source>
        <strain evidence="12 13">PY_sf001</strain>
    </source>
</reference>
<dbReference type="STRING" id="6573.A0A210QET3"/>
<evidence type="ECO:0000313" key="12">
    <source>
        <dbReference type="EMBL" id="OWF47256.1"/>
    </source>
</evidence>
<dbReference type="Gene3D" id="3.20.20.70">
    <property type="entry name" value="Aldolase class I"/>
    <property type="match status" value="1"/>
</dbReference>
<evidence type="ECO:0000256" key="6">
    <source>
        <dbReference type="ARBA" id="ARBA00023004"/>
    </source>
</evidence>
<accession>A0A210QET3</accession>
<dbReference type="SFLD" id="SFLDF00288">
    <property type="entry name" value="HemN-like__clustered_with_nucl"/>
    <property type="match status" value="1"/>
</dbReference>
<evidence type="ECO:0000256" key="7">
    <source>
        <dbReference type="ARBA" id="ARBA00023014"/>
    </source>
</evidence>
<dbReference type="GO" id="GO:0005739">
    <property type="term" value="C:mitochondrion"/>
    <property type="evidence" value="ECO:0007669"/>
    <property type="project" value="TreeGrafter"/>
</dbReference>
<dbReference type="Pfam" id="PF06969">
    <property type="entry name" value="HemN_C"/>
    <property type="match status" value="1"/>
</dbReference>
<dbReference type="PANTHER" id="PTHR13932">
    <property type="entry name" value="COPROPORPHYRINIGEN III OXIDASE"/>
    <property type="match status" value="1"/>
</dbReference>
<dbReference type="InterPro" id="IPR058240">
    <property type="entry name" value="rSAM_sf"/>
</dbReference>
<keyword evidence="4" id="KW-0949">S-adenosyl-L-methionine</keyword>
<keyword evidence="6" id="KW-0408">Iron</keyword>
<evidence type="ECO:0000313" key="13">
    <source>
        <dbReference type="Proteomes" id="UP000242188"/>
    </source>
</evidence>
<feature type="domain" description="Radical SAM core" evidence="11">
    <location>
        <begin position="1"/>
        <end position="227"/>
    </location>
</feature>
<dbReference type="SFLD" id="SFLDF00562">
    <property type="entry name" value="HemN-like__clustered_with_heat"/>
    <property type="match status" value="1"/>
</dbReference>
<evidence type="ECO:0000256" key="3">
    <source>
        <dbReference type="ARBA" id="ARBA00022617"/>
    </source>
</evidence>
<evidence type="ECO:0000256" key="2">
    <source>
        <dbReference type="ARBA" id="ARBA00014678"/>
    </source>
</evidence>
<dbReference type="EMBL" id="NEDP02003971">
    <property type="protein sequence ID" value="OWF47256.1"/>
    <property type="molecule type" value="Genomic_DNA"/>
</dbReference>
<protein>
    <recommendedName>
        <fullName evidence="2">Radical S-adenosyl methionine domain-containing protein 1, mitochondrial</fullName>
    </recommendedName>
    <alternativeName>
        <fullName evidence="9">Putative heme chaperone</fullName>
    </alternativeName>
</protein>
<evidence type="ECO:0000256" key="5">
    <source>
        <dbReference type="ARBA" id="ARBA00022723"/>
    </source>
</evidence>
<dbReference type="PANTHER" id="PTHR13932:SF5">
    <property type="entry name" value="RADICAL S-ADENOSYL METHIONINE DOMAIN-CONTAINING PROTEIN 1, MITOCHONDRIAL"/>
    <property type="match status" value="1"/>
</dbReference>
<dbReference type="Proteomes" id="UP000242188">
    <property type="component" value="Unassembled WGS sequence"/>
</dbReference>
<dbReference type="InterPro" id="IPR013785">
    <property type="entry name" value="Aldolase_TIM"/>
</dbReference>
<proteinExistence type="inferred from homology"/>
<comment type="caution">
    <text evidence="12">The sequence shown here is derived from an EMBL/GenBank/DDBJ whole genome shotgun (WGS) entry which is preliminary data.</text>
</comment>
<dbReference type="GO" id="GO:0051539">
    <property type="term" value="F:4 iron, 4 sulfur cluster binding"/>
    <property type="evidence" value="ECO:0007669"/>
    <property type="project" value="InterPro"/>
</dbReference>
<dbReference type="Pfam" id="PF04055">
    <property type="entry name" value="Radical_SAM"/>
    <property type="match status" value="1"/>
</dbReference>
<dbReference type="SFLD" id="SFLDG01065">
    <property type="entry name" value="anaerobic_coproporphyrinogen-I"/>
    <property type="match status" value="2"/>
</dbReference>
<dbReference type="SFLD" id="SFLDS00029">
    <property type="entry name" value="Radical_SAM"/>
    <property type="match status" value="2"/>
</dbReference>
<dbReference type="OrthoDB" id="431409at2759"/>